<dbReference type="EMBL" id="QGMY01000015">
    <property type="protein sequence ID" value="PWR70271.1"/>
    <property type="molecule type" value="Genomic_DNA"/>
</dbReference>
<dbReference type="Proteomes" id="UP000245657">
    <property type="component" value="Unassembled WGS sequence"/>
</dbReference>
<evidence type="ECO:0000313" key="1">
    <source>
        <dbReference type="EMBL" id="PWR70271.1"/>
    </source>
</evidence>
<accession>A0A2V2N474</accession>
<dbReference type="GO" id="GO:0003676">
    <property type="term" value="F:nucleic acid binding"/>
    <property type="evidence" value="ECO:0007669"/>
    <property type="project" value="InterPro"/>
</dbReference>
<evidence type="ECO:0000313" key="2">
    <source>
        <dbReference type="Proteomes" id="UP000245657"/>
    </source>
</evidence>
<dbReference type="Gene3D" id="3.40.1350.10">
    <property type="match status" value="1"/>
</dbReference>
<keyword evidence="2" id="KW-1185">Reference proteome</keyword>
<name>A0A2V2N474_9EURY</name>
<proteinExistence type="predicted"/>
<gene>
    <name evidence="1" type="ORF">DK846_15255</name>
</gene>
<protein>
    <submittedName>
        <fullName evidence="1">Uncharacterized protein</fullName>
    </submittedName>
</protein>
<organism evidence="1 2">
    <name type="scientific">Methanospirillum lacunae</name>
    <dbReference type="NCBI Taxonomy" id="668570"/>
    <lineage>
        <taxon>Archaea</taxon>
        <taxon>Methanobacteriati</taxon>
        <taxon>Methanobacteriota</taxon>
        <taxon>Stenosarchaea group</taxon>
        <taxon>Methanomicrobia</taxon>
        <taxon>Methanomicrobiales</taxon>
        <taxon>Methanospirillaceae</taxon>
        <taxon>Methanospirillum</taxon>
    </lineage>
</organism>
<comment type="caution">
    <text evidence="1">The sequence shown here is derived from an EMBL/GenBank/DDBJ whole genome shotgun (WGS) entry which is preliminary data.</text>
</comment>
<reference evidence="1 2" key="1">
    <citation type="submission" date="2018-05" db="EMBL/GenBank/DDBJ databases">
        <title>Draft genome of Methanospirillum lacunae Ki8-1.</title>
        <authorList>
            <person name="Dueholm M.S."/>
            <person name="Nielsen P.H."/>
            <person name="Bakmann L.F."/>
            <person name="Otzen D.E."/>
        </authorList>
    </citation>
    <scope>NUCLEOTIDE SEQUENCE [LARGE SCALE GENOMIC DNA]</scope>
    <source>
        <strain evidence="1 2">Ki8-1</strain>
    </source>
</reference>
<dbReference type="AlphaFoldDB" id="A0A2V2N474"/>
<dbReference type="InterPro" id="IPR011856">
    <property type="entry name" value="tRNA_endonuc-like_dom_sf"/>
</dbReference>
<sequence length="149" mass="16267">MGSCSWIVTLFPADGSPGPVSTLLQWALYISHSDQGVVTMAGTSLTARTILFDAAAELDKNGYVFIRVAGSSRLFDLVAWNKEKTLFIAVRRTCSGGISRFARDVSLLASLVKERTLPGIVQIWVFASKEWQRYQILPGGALLIRGGFL</sequence>